<evidence type="ECO:0000313" key="2">
    <source>
        <dbReference type="Proteomes" id="UP001208649"/>
    </source>
</evidence>
<proteinExistence type="predicted"/>
<keyword evidence="2" id="KW-1185">Reference proteome</keyword>
<dbReference type="RefSeq" id="WP_263004521.1">
    <property type="nucleotide sequence ID" value="NZ_JAOTEM010000005.1"/>
</dbReference>
<name>A0ABT2W9S1_9FLAO</name>
<dbReference type="Proteomes" id="UP001208649">
    <property type="component" value="Unassembled WGS sequence"/>
</dbReference>
<comment type="caution">
    <text evidence="1">The sequence shown here is derived from an EMBL/GenBank/DDBJ whole genome shotgun (WGS) entry which is preliminary data.</text>
</comment>
<protein>
    <recommendedName>
        <fullName evidence="3">DUF3828 domain-containing protein</fullName>
    </recommendedName>
</protein>
<sequence>MKNILSFLLLIFSFLVLGQAKEELIQKIIDYNVFESDCVGVACSPSEQFNRFEKLKSLISKKELSELARHKEPVIRAYASTELVKNDKEVIQLFCFEINKNETVETQDGCLGGYDEISWIIYNAYKWKVALKPITKADTIDDVRNVKISDALAKDRTFQKLDSIILHSDKDLYYMFYHVILKNVEIDEYLLPRIKELALKHNNSFAFDCIADKYPAEVKDYFENDFLRADFNSPNKVIYLDRFVEYLLESNNENYKNLVVKKLKKHNYWKKHLNTIEQKLEKYHVVL</sequence>
<accession>A0ABT2W9S1</accession>
<dbReference type="EMBL" id="JAOTEM010000005">
    <property type="protein sequence ID" value="MCU7618957.1"/>
    <property type="molecule type" value="Genomic_DNA"/>
</dbReference>
<organism evidence="1 2">
    <name type="scientific">Chryseobacterium edaphi</name>
    <dbReference type="NCBI Taxonomy" id="2976532"/>
    <lineage>
        <taxon>Bacteria</taxon>
        <taxon>Pseudomonadati</taxon>
        <taxon>Bacteroidota</taxon>
        <taxon>Flavobacteriia</taxon>
        <taxon>Flavobacteriales</taxon>
        <taxon>Weeksellaceae</taxon>
        <taxon>Chryseobacterium group</taxon>
        <taxon>Chryseobacterium</taxon>
    </lineage>
</organism>
<gene>
    <name evidence="1" type="ORF">NZ698_17405</name>
</gene>
<reference evidence="2" key="1">
    <citation type="submission" date="2023-07" db="EMBL/GenBank/DDBJ databases">
        <title>Chryseobacterium sp. strain PBS4-4 Genome sequencing and assembly.</title>
        <authorList>
            <person name="Jung Y."/>
        </authorList>
    </citation>
    <scope>NUCLEOTIDE SEQUENCE [LARGE SCALE GENOMIC DNA]</scope>
    <source>
        <strain evidence="2">PBS4-4</strain>
    </source>
</reference>
<evidence type="ECO:0000313" key="1">
    <source>
        <dbReference type="EMBL" id="MCU7618957.1"/>
    </source>
</evidence>
<evidence type="ECO:0008006" key="3">
    <source>
        <dbReference type="Google" id="ProtNLM"/>
    </source>
</evidence>